<feature type="region of interest" description="Disordered" evidence="2">
    <location>
        <begin position="595"/>
        <end position="614"/>
    </location>
</feature>
<dbReference type="OrthoDB" id="5134445at2759"/>
<dbReference type="Proteomes" id="UP000245942">
    <property type="component" value="Unassembled WGS sequence"/>
</dbReference>
<accession>A0A316U9Y3</accession>
<feature type="coiled-coil region" evidence="1">
    <location>
        <begin position="766"/>
        <end position="800"/>
    </location>
</feature>
<reference evidence="4 5" key="1">
    <citation type="journal article" date="2018" name="Mol. Biol. Evol.">
        <title>Broad Genomic Sampling Reveals a Smut Pathogenic Ancestry of the Fungal Clade Ustilaginomycotina.</title>
        <authorList>
            <person name="Kijpornyongpan T."/>
            <person name="Mondo S.J."/>
            <person name="Barry K."/>
            <person name="Sandor L."/>
            <person name="Lee J."/>
            <person name="Lipzen A."/>
            <person name="Pangilinan J."/>
            <person name="LaButti K."/>
            <person name="Hainaut M."/>
            <person name="Henrissat B."/>
            <person name="Grigoriev I.V."/>
            <person name="Spatafora J.W."/>
            <person name="Aime M.C."/>
        </authorList>
    </citation>
    <scope>NUCLEOTIDE SEQUENCE [LARGE SCALE GENOMIC DNA]</scope>
    <source>
        <strain evidence="4 5">MCA 4718</strain>
    </source>
</reference>
<protein>
    <recommendedName>
        <fullName evidence="3">Cyclic nucleotide-binding domain-containing protein</fullName>
    </recommendedName>
</protein>
<evidence type="ECO:0000259" key="3">
    <source>
        <dbReference type="PROSITE" id="PS50042"/>
    </source>
</evidence>
<keyword evidence="1" id="KW-0175">Coiled coil</keyword>
<dbReference type="PROSITE" id="PS50042">
    <property type="entry name" value="CNMP_BINDING_3"/>
    <property type="match status" value="1"/>
</dbReference>
<feature type="compositionally biased region" description="Basic and acidic residues" evidence="2">
    <location>
        <begin position="489"/>
        <end position="502"/>
    </location>
</feature>
<feature type="region of interest" description="Disordered" evidence="2">
    <location>
        <begin position="628"/>
        <end position="658"/>
    </location>
</feature>
<dbReference type="RefSeq" id="XP_025348808.1">
    <property type="nucleotide sequence ID" value="XM_025489538.1"/>
</dbReference>
<gene>
    <name evidence="4" type="ORF">BCV69DRAFT_176824</name>
</gene>
<evidence type="ECO:0000256" key="1">
    <source>
        <dbReference type="SAM" id="Coils"/>
    </source>
</evidence>
<sequence>SNYSRAGALERRRPTPTTGGGDGNGNGSSTEGEAEVGGILVADPPCFSFLTLPLNHEHRYKTTQTHRLTHSHTRQLDPGPSRSASTLPALLHQVVSIMVPKPGSTFTVRDTSGSDSDPSDPEEIWLSADPGRTTTSLRDCREDQRFGYHIKIASDFPHNASTSTHTNLGANARHLSDNLVITSSGLEEDPETGISARSSSLLDQLCEIIDGYLDDDPRRALLHGAHLSAPKLSNRLLVRRGTTEAPFNYLYEERVLCLTEALLELSQEACRWKQAQKTDSGRPFRAPLPTSPDSRILIISSARANDSGIIVSKRIKEVSTLADADFYVTVGSHVVATVESEPGCRPHNVGDLVRERSDPFRQQEIGEVRGETETLRLLSQICSQPTAAGSRKGLLIADWGRLLLPFELRNNATENGGAARLTFASTASWCDVLEGEKACKLAELASRDGLAGRGASSFRLQHLPNSVFFLLGWILYAIEDLPDDSDDSGNSHKPESQPHPDAGDSVDDEESEDSGPSAKRTRLQECSGNIPSEALVLNESSARDSESKGSAIESETERLPLITAYVCTYGPILGGTYADIHRCVVDRAHLAGSPREALSPSQENQGRPALGILPPLRRGDCYTYLKVQRVPSEPDPEEDLPEPRFEEPDGPPLSAEDAKGIRERTTQEIEIFQRCKDIQGTVLPRLYGLVSPESYPRSTAPKLMLQHLDAEPVGTSDSMWRCIWGDTVQQAVEAAFSKLHARRVCHEDVNTSNILIEWRRKASGSSTRETLEISKLRELVQQAQREMKLSHRELATAARKLREDAGFDPDGDSGLVPEVSESPLSRLRDSIKPRIWLIDFAGSVIVEDGEKGDALLTSEARKVKETMEEWARERYL</sequence>
<feature type="domain" description="Cyclic nucleotide-binding" evidence="3">
    <location>
        <begin position="815"/>
        <end position="876"/>
    </location>
</feature>
<proteinExistence type="predicted"/>
<dbReference type="EMBL" id="KZ819325">
    <property type="protein sequence ID" value="PWN21648.1"/>
    <property type="molecule type" value="Genomic_DNA"/>
</dbReference>
<feature type="region of interest" description="Disordered" evidence="2">
    <location>
        <begin position="61"/>
        <end position="85"/>
    </location>
</feature>
<keyword evidence="5" id="KW-1185">Reference proteome</keyword>
<evidence type="ECO:0000313" key="5">
    <source>
        <dbReference type="Proteomes" id="UP000245942"/>
    </source>
</evidence>
<feature type="region of interest" description="Disordered" evidence="2">
    <location>
        <begin position="1"/>
        <end position="33"/>
    </location>
</feature>
<feature type="region of interest" description="Disordered" evidence="2">
    <location>
        <begin position="484"/>
        <end position="554"/>
    </location>
</feature>
<feature type="compositionally biased region" description="Acidic residues" evidence="2">
    <location>
        <begin position="504"/>
        <end position="513"/>
    </location>
</feature>
<dbReference type="AlphaFoldDB" id="A0A316U9Y3"/>
<name>A0A316U9Y3_9BASI</name>
<feature type="non-terminal residue" evidence="4">
    <location>
        <position position="1"/>
    </location>
</feature>
<evidence type="ECO:0000313" key="4">
    <source>
        <dbReference type="EMBL" id="PWN21648.1"/>
    </source>
</evidence>
<dbReference type="InterPro" id="IPR000595">
    <property type="entry name" value="cNMP-bd_dom"/>
</dbReference>
<organism evidence="4 5">
    <name type="scientific">Pseudomicrostroma glucosiphilum</name>
    <dbReference type="NCBI Taxonomy" id="1684307"/>
    <lineage>
        <taxon>Eukaryota</taxon>
        <taxon>Fungi</taxon>
        <taxon>Dikarya</taxon>
        <taxon>Basidiomycota</taxon>
        <taxon>Ustilaginomycotina</taxon>
        <taxon>Exobasidiomycetes</taxon>
        <taxon>Microstromatales</taxon>
        <taxon>Microstromatales incertae sedis</taxon>
        <taxon>Pseudomicrostroma</taxon>
    </lineage>
</organism>
<feature type="region of interest" description="Disordered" evidence="2">
    <location>
        <begin position="105"/>
        <end position="133"/>
    </location>
</feature>
<dbReference type="GeneID" id="37011272"/>
<evidence type="ECO:0000256" key="2">
    <source>
        <dbReference type="SAM" id="MobiDB-lite"/>
    </source>
</evidence>